<feature type="region of interest" description="Disordered" evidence="4">
    <location>
        <begin position="1"/>
        <end position="26"/>
    </location>
</feature>
<name>A0A2N6SX04_9CORY</name>
<protein>
    <submittedName>
        <fullName evidence="6">Helix-turn-helix transcriptional regulator</fullName>
    </submittedName>
</protein>
<evidence type="ECO:0000256" key="1">
    <source>
        <dbReference type="ARBA" id="ARBA00023015"/>
    </source>
</evidence>
<dbReference type="InterPro" id="IPR039420">
    <property type="entry name" value="WalR-like"/>
</dbReference>
<dbReference type="PANTHER" id="PTHR43214">
    <property type="entry name" value="TWO-COMPONENT RESPONSE REGULATOR"/>
    <property type="match status" value="1"/>
</dbReference>
<dbReference type="PRINTS" id="PR00038">
    <property type="entry name" value="HTHLUXR"/>
</dbReference>
<dbReference type="SUPFAM" id="SSF46894">
    <property type="entry name" value="C-terminal effector domain of the bipartite response regulators"/>
    <property type="match status" value="1"/>
</dbReference>
<dbReference type="AlphaFoldDB" id="A0A2N6SX04"/>
<dbReference type="GO" id="GO:0006355">
    <property type="term" value="P:regulation of DNA-templated transcription"/>
    <property type="evidence" value="ECO:0007669"/>
    <property type="project" value="InterPro"/>
</dbReference>
<dbReference type="Gene3D" id="1.10.10.10">
    <property type="entry name" value="Winged helix-like DNA-binding domain superfamily/Winged helix DNA-binding domain"/>
    <property type="match status" value="1"/>
</dbReference>
<evidence type="ECO:0000259" key="5">
    <source>
        <dbReference type="PROSITE" id="PS50043"/>
    </source>
</evidence>
<feature type="compositionally biased region" description="Basic residues" evidence="4">
    <location>
        <begin position="1"/>
        <end position="10"/>
    </location>
</feature>
<dbReference type="PANTHER" id="PTHR43214:SF42">
    <property type="entry name" value="TRANSCRIPTIONAL REGULATORY PROTEIN DESR"/>
    <property type="match status" value="1"/>
</dbReference>
<evidence type="ECO:0000256" key="2">
    <source>
        <dbReference type="ARBA" id="ARBA00023125"/>
    </source>
</evidence>
<dbReference type="InterPro" id="IPR003018">
    <property type="entry name" value="GAF"/>
</dbReference>
<gene>
    <name evidence="6" type="ORF">CJ204_09865</name>
</gene>
<dbReference type="STRING" id="1725.WU86_08440"/>
<dbReference type="SMART" id="SM00421">
    <property type="entry name" value="HTH_LUXR"/>
    <property type="match status" value="1"/>
</dbReference>
<accession>A0A2N6SX04</accession>
<dbReference type="GO" id="GO:0003677">
    <property type="term" value="F:DNA binding"/>
    <property type="evidence" value="ECO:0007669"/>
    <property type="project" value="UniProtKB-KW"/>
</dbReference>
<dbReference type="InterPro" id="IPR029016">
    <property type="entry name" value="GAF-like_dom_sf"/>
</dbReference>
<keyword evidence="1" id="KW-0805">Transcription regulation</keyword>
<dbReference type="Pfam" id="PF13185">
    <property type="entry name" value="GAF_2"/>
    <property type="match status" value="1"/>
</dbReference>
<sequence>MQWPRGRRRRAADEEDAQMPHNRPRDRDLAKQLVRELRRDADLPVVFLGMGGQSGVTIGEGIGLRADGVRGVTVVPGEGLGGRVLRDRRPAVVADYGAARTITDSYRLQVHNEGLGPIMAVPILSTVGETRMVLYGAHREQFEFGDRIRAVAMRLASKAGTELRIRDEVDRRIGMAQRSTAEIREAGEGPGSSDLERLRELHADLRAIAASTADPEARQKLLAASGGLATMLFPGVAAESAHAAGAAGAVGIAGAGGAAGPAGAGANPDVPSLTARELDVLAQVALGCTNAEAAARLSLSVETVKAYLRNASAKLDAKGRHAAVSRARMLGLIP</sequence>
<comment type="caution">
    <text evidence="6">The sequence shown here is derived from an EMBL/GenBank/DDBJ whole genome shotgun (WGS) entry which is preliminary data.</text>
</comment>
<dbReference type="Gene3D" id="3.30.450.40">
    <property type="match status" value="1"/>
</dbReference>
<dbReference type="InterPro" id="IPR016032">
    <property type="entry name" value="Sig_transdc_resp-reg_C-effctor"/>
</dbReference>
<dbReference type="SUPFAM" id="SSF55781">
    <property type="entry name" value="GAF domain-like"/>
    <property type="match status" value="1"/>
</dbReference>
<dbReference type="PROSITE" id="PS50043">
    <property type="entry name" value="HTH_LUXR_2"/>
    <property type="match status" value="1"/>
</dbReference>
<evidence type="ECO:0000313" key="7">
    <source>
        <dbReference type="Proteomes" id="UP000235363"/>
    </source>
</evidence>
<dbReference type="Pfam" id="PF00196">
    <property type="entry name" value="GerE"/>
    <property type="match status" value="1"/>
</dbReference>
<evidence type="ECO:0000256" key="3">
    <source>
        <dbReference type="ARBA" id="ARBA00023163"/>
    </source>
</evidence>
<reference evidence="6 7" key="1">
    <citation type="submission" date="2017-09" db="EMBL/GenBank/DDBJ databases">
        <title>Bacterial strain isolated from the female urinary microbiota.</title>
        <authorList>
            <person name="Thomas-White K."/>
            <person name="Kumar N."/>
            <person name="Forster S."/>
            <person name="Putonti C."/>
            <person name="Lawley T."/>
            <person name="Wolfe A.J."/>
        </authorList>
    </citation>
    <scope>NUCLEOTIDE SEQUENCE [LARGE SCALE GENOMIC DNA]</scope>
    <source>
        <strain evidence="6 7">UMB0908</strain>
    </source>
</reference>
<dbReference type="CDD" id="cd06170">
    <property type="entry name" value="LuxR_C_like"/>
    <property type="match status" value="1"/>
</dbReference>
<keyword evidence="3" id="KW-0804">Transcription</keyword>
<proteinExistence type="predicted"/>
<organism evidence="6 7">
    <name type="scientific">Corynebacterium xerosis</name>
    <dbReference type="NCBI Taxonomy" id="1725"/>
    <lineage>
        <taxon>Bacteria</taxon>
        <taxon>Bacillati</taxon>
        <taxon>Actinomycetota</taxon>
        <taxon>Actinomycetes</taxon>
        <taxon>Mycobacteriales</taxon>
        <taxon>Corynebacteriaceae</taxon>
        <taxon>Corynebacterium</taxon>
    </lineage>
</organism>
<dbReference type="EMBL" id="PNHF01000024">
    <property type="protein sequence ID" value="PMC61602.1"/>
    <property type="molecule type" value="Genomic_DNA"/>
</dbReference>
<evidence type="ECO:0000313" key="6">
    <source>
        <dbReference type="EMBL" id="PMC61602.1"/>
    </source>
</evidence>
<dbReference type="Proteomes" id="UP000235363">
    <property type="component" value="Unassembled WGS sequence"/>
</dbReference>
<keyword evidence="2" id="KW-0238">DNA-binding</keyword>
<dbReference type="InterPro" id="IPR000792">
    <property type="entry name" value="Tscrpt_reg_LuxR_C"/>
</dbReference>
<evidence type="ECO:0000256" key="4">
    <source>
        <dbReference type="SAM" id="MobiDB-lite"/>
    </source>
</evidence>
<feature type="domain" description="HTH luxR-type" evidence="5">
    <location>
        <begin position="266"/>
        <end position="331"/>
    </location>
</feature>
<dbReference type="InterPro" id="IPR036388">
    <property type="entry name" value="WH-like_DNA-bd_sf"/>
</dbReference>